<reference evidence="1" key="1">
    <citation type="submission" date="2023-03" db="EMBL/GenBank/DDBJ databases">
        <authorList>
            <person name="Steffen K."/>
            <person name="Cardenas P."/>
        </authorList>
    </citation>
    <scope>NUCLEOTIDE SEQUENCE</scope>
</reference>
<dbReference type="Gene3D" id="3.60.10.10">
    <property type="entry name" value="Endonuclease/exonuclease/phosphatase"/>
    <property type="match status" value="1"/>
</dbReference>
<dbReference type="Proteomes" id="UP001174909">
    <property type="component" value="Unassembled WGS sequence"/>
</dbReference>
<name>A0AA35X0Y5_GEOBA</name>
<evidence type="ECO:0008006" key="3">
    <source>
        <dbReference type="Google" id="ProtNLM"/>
    </source>
</evidence>
<organism evidence="1 2">
    <name type="scientific">Geodia barretti</name>
    <name type="common">Barrett's horny sponge</name>
    <dbReference type="NCBI Taxonomy" id="519541"/>
    <lineage>
        <taxon>Eukaryota</taxon>
        <taxon>Metazoa</taxon>
        <taxon>Porifera</taxon>
        <taxon>Demospongiae</taxon>
        <taxon>Heteroscleromorpha</taxon>
        <taxon>Tetractinellida</taxon>
        <taxon>Astrophorina</taxon>
        <taxon>Geodiidae</taxon>
        <taxon>Geodia</taxon>
    </lineage>
</organism>
<comment type="caution">
    <text evidence="1">The sequence shown here is derived from an EMBL/GenBank/DDBJ whole genome shotgun (WGS) entry which is preliminary data.</text>
</comment>
<dbReference type="EMBL" id="CASHTH010003177">
    <property type="protein sequence ID" value="CAI8041273.1"/>
    <property type="molecule type" value="Genomic_DNA"/>
</dbReference>
<dbReference type="SUPFAM" id="SSF56219">
    <property type="entry name" value="DNase I-like"/>
    <property type="match status" value="1"/>
</dbReference>
<sequence>MEPKTEVGEEVLCKPKREMEPKTEEEQKEVKCKPMLKTVKELKTAEKGEEIKVLLWNINGYSLDKEKSAEGEVEIKVMGSGITPPARHAIVASVVEEKDPDILLLQEITTQVIVGEIVKAGKVKGREYKQIVPKKEEGAKKTSSEEARVLYDTKKFESQLRRNELGLAIETLDKDKTTTYNLEKERTENRERQAWGKLSWSVWLGLPEEKGWPQCRQKDHFSCLSTITTAL</sequence>
<dbReference type="AlphaFoldDB" id="A0AA35X0Y5"/>
<accession>A0AA35X0Y5</accession>
<proteinExistence type="predicted"/>
<protein>
    <recommendedName>
        <fullName evidence="3">Endonuclease/exonuclease/phosphatase domain-containing protein</fullName>
    </recommendedName>
</protein>
<gene>
    <name evidence="1" type="ORF">GBAR_LOCUS22949</name>
</gene>
<dbReference type="InterPro" id="IPR036691">
    <property type="entry name" value="Endo/exonu/phosph_ase_sf"/>
</dbReference>
<keyword evidence="2" id="KW-1185">Reference proteome</keyword>
<evidence type="ECO:0000313" key="2">
    <source>
        <dbReference type="Proteomes" id="UP001174909"/>
    </source>
</evidence>
<evidence type="ECO:0000313" key="1">
    <source>
        <dbReference type="EMBL" id="CAI8041273.1"/>
    </source>
</evidence>